<reference evidence="1 2" key="1">
    <citation type="journal article" date="2017" name="Nature">
        <title>The Apostasia genome and the evolution of orchids.</title>
        <authorList>
            <person name="Zhang G.Q."/>
            <person name="Liu K.W."/>
            <person name="Li Z."/>
            <person name="Lohaus R."/>
            <person name="Hsiao Y.Y."/>
            <person name="Niu S.C."/>
            <person name="Wang J.Y."/>
            <person name="Lin Y.C."/>
            <person name="Xu Q."/>
            <person name="Chen L.J."/>
            <person name="Yoshida K."/>
            <person name="Fujiwara S."/>
            <person name="Wang Z.W."/>
            <person name="Zhang Y.Q."/>
            <person name="Mitsuda N."/>
            <person name="Wang M."/>
            <person name="Liu G.H."/>
            <person name="Pecoraro L."/>
            <person name="Huang H.X."/>
            <person name="Xiao X.J."/>
            <person name="Lin M."/>
            <person name="Wu X.Y."/>
            <person name="Wu W.L."/>
            <person name="Chen Y.Y."/>
            <person name="Chang S.B."/>
            <person name="Sakamoto S."/>
            <person name="Ohme-Takagi M."/>
            <person name="Yagi M."/>
            <person name="Zeng S.J."/>
            <person name="Shen C.Y."/>
            <person name="Yeh C.M."/>
            <person name="Luo Y.B."/>
            <person name="Tsai W.C."/>
            <person name="Van de Peer Y."/>
            <person name="Liu Z.J."/>
        </authorList>
    </citation>
    <scope>NUCLEOTIDE SEQUENCE [LARGE SCALE GENOMIC DNA]</scope>
    <source>
        <strain evidence="2">cv. Shenzhen</strain>
        <tissue evidence="1">Stem</tissue>
    </source>
</reference>
<evidence type="ECO:0000313" key="2">
    <source>
        <dbReference type="Proteomes" id="UP000236161"/>
    </source>
</evidence>
<dbReference type="AlphaFoldDB" id="A0A2H9ZY74"/>
<accession>A0A2H9ZY74</accession>
<gene>
    <name evidence="1" type="ORF">AXF42_Ash020623</name>
</gene>
<evidence type="ECO:0000313" key="1">
    <source>
        <dbReference type="EMBL" id="PKA48226.1"/>
    </source>
</evidence>
<name>A0A2H9ZY74_9ASPA</name>
<dbReference type="STRING" id="1088818.A0A2H9ZY74"/>
<dbReference type="EMBL" id="KZ452735">
    <property type="protein sequence ID" value="PKA48226.1"/>
    <property type="molecule type" value="Genomic_DNA"/>
</dbReference>
<dbReference type="Proteomes" id="UP000236161">
    <property type="component" value="Unassembled WGS sequence"/>
</dbReference>
<sequence>MCCVEKRKKKQKESEGLALGDKDGGCFACDGESSAAAAGGDVSTVVAAKEMKYEELFPVEYKKFGYDPANKCRACARAAGGALDDRVKKKADHYCK</sequence>
<protein>
    <submittedName>
        <fullName evidence="1">Uncharacterized protein</fullName>
    </submittedName>
</protein>
<keyword evidence="2" id="KW-1185">Reference proteome</keyword>
<organism evidence="1 2">
    <name type="scientific">Apostasia shenzhenica</name>
    <dbReference type="NCBI Taxonomy" id="1088818"/>
    <lineage>
        <taxon>Eukaryota</taxon>
        <taxon>Viridiplantae</taxon>
        <taxon>Streptophyta</taxon>
        <taxon>Embryophyta</taxon>
        <taxon>Tracheophyta</taxon>
        <taxon>Spermatophyta</taxon>
        <taxon>Magnoliopsida</taxon>
        <taxon>Liliopsida</taxon>
        <taxon>Asparagales</taxon>
        <taxon>Orchidaceae</taxon>
        <taxon>Apostasioideae</taxon>
        <taxon>Apostasia</taxon>
    </lineage>
</organism>
<proteinExistence type="predicted"/>